<keyword evidence="3" id="KW-0378">Hydrolase</keyword>
<feature type="region of interest" description="Disordered" evidence="8">
    <location>
        <begin position="369"/>
        <end position="422"/>
    </location>
</feature>
<organism evidence="10 11">
    <name type="scientific">Chionoecetes opilio</name>
    <name type="common">Atlantic snow crab</name>
    <name type="synonym">Cancer opilio</name>
    <dbReference type="NCBI Taxonomy" id="41210"/>
    <lineage>
        <taxon>Eukaryota</taxon>
        <taxon>Metazoa</taxon>
        <taxon>Ecdysozoa</taxon>
        <taxon>Arthropoda</taxon>
        <taxon>Crustacea</taxon>
        <taxon>Multicrustacea</taxon>
        <taxon>Malacostraca</taxon>
        <taxon>Eumalacostraca</taxon>
        <taxon>Eucarida</taxon>
        <taxon>Decapoda</taxon>
        <taxon>Pleocyemata</taxon>
        <taxon>Brachyura</taxon>
        <taxon>Eubrachyura</taxon>
        <taxon>Majoidea</taxon>
        <taxon>Majidae</taxon>
        <taxon>Chionoecetes</taxon>
    </lineage>
</organism>
<comment type="subcellular location">
    <subcellularLocation>
        <location evidence="1">Endoplasmic reticulum membrane</location>
        <topology evidence="1">Multi-pass membrane protein</topology>
    </subcellularLocation>
</comment>
<evidence type="ECO:0000256" key="3">
    <source>
        <dbReference type="ARBA" id="ARBA00022801"/>
    </source>
</evidence>
<keyword evidence="6" id="KW-0443">Lipid metabolism</keyword>
<evidence type="ECO:0000256" key="8">
    <source>
        <dbReference type="SAM" id="MobiDB-lite"/>
    </source>
</evidence>
<evidence type="ECO:0000256" key="9">
    <source>
        <dbReference type="SAM" id="Phobius"/>
    </source>
</evidence>
<keyword evidence="2 9" id="KW-0812">Transmembrane</keyword>
<feature type="transmembrane region" description="Helical" evidence="9">
    <location>
        <begin position="298"/>
        <end position="316"/>
    </location>
</feature>
<evidence type="ECO:0000256" key="5">
    <source>
        <dbReference type="ARBA" id="ARBA00022989"/>
    </source>
</evidence>
<dbReference type="GO" id="GO:0034389">
    <property type="term" value="P:lipid droplet organization"/>
    <property type="evidence" value="ECO:0007669"/>
    <property type="project" value="InterPro"/>
</dbReference>
<dbReference type="EMBL" id="JACEEZ010003525">
    <property type="protein sequence ID" value="KAG0727303.1"/>
    <property type="molecule type" value="Genomic_DNA"/>
</dbReference>
<dbReference type="AlphaFoldDB" id="A0A8J4YIK3"/>
<dbReference type="PANTHER" id="PTHR23129">
    <property type="entry name" value="ACYL-COENZYME A DIPHOSPHATASE FITM2"/>
    <property type="match status" value="1"/>
</dbReference>
<evidence type="ECO:0000256" key="6">
    <source>
        <dbReference type="ARBA" id="ARBA00023098"/>
    </source>
</evidence>
<dbReference type="PANTHER" id="PTHR23129:SF0">
    <property type="entry name" value="ACYL-COENZYME A DIPHOSPHATASE FITM2"/>
    <property type="match status" value="1"/>
</dbReference>
<dbReference type="GO" id="GO:0010945">
    <property type="term" value="F:coenzyme A diphosphatase activity"/>
    <property type="evidence" value="ECO:0007669"/>
    <property type="project" value="InterPro"/>
</dbReference>
<evidence type="ECO:0000256" key="7">
    <source>
        <dbReference type="ARBA" id="ARBA00023136"/>
    </source>
</evidence>
<protein>
    <submittedName>
        <fullName evidence="10">FIT family protein CG10671</fullName>
    </submittedName>
</protein>
<dbReference type="OrthoDB" id="5579088at2759"/>
<feature type="transmembrane region" description="Helical" evidence="9">
    <location>
        <begin position="140"/>
        <end position="158"/>
    </location>
</feature>
<dbReference type="InterPro" id="IPR019388">
    <property type="entry name" value="FIT"/>
</dbReference>
<keyword evidence="11" id="KW-1185">Reference proteome</keyword>
<dbReference type="Proteomes" id="UP000770661">
    <property type="component" value="Unassembled WGS sequence"/>
</dbReference>
<feature type="transmembrane region" description="Helical" evidence="9">
    <location>
        <begin position="70"/>
        <end position="89"/>
    </location>
</feature>
<keyword evidence="5 9" id="KW-1133">Transmembrane helix</keyword>
<sequence>MPAGSSSGAKRARAAPHQPGRGGKQPIEKGRWAAKGTKPLPEQASVKYVLVLLVVHVCRKVLFIPTEVKVMLYFLGLFVGSLICDFTPLPSVYMGQRDNVFNLYYVKVAWAWLLLVVGSFILLTSATIGCGHREVIKRNMLRLLVGTFMWFFWTQWFFGYVENRTGSCLGRAVIKNKAECNTLGNHWHSFDISGHAFLLVYINMFILEEAKAIDGWEGIRDQIRLEDHHRGEAQSDPGESKTPLETITPYDMAILKMNYEQFTPYIRCIFCAMTVMSVLSDVMLACTIIFFHTMPQKVAGGAIGIATWFLTYRVWFKWDASPGLPGCGLFQYQNIKEKTKEAPLRRRSSICKDHRESLPTFMGMPLYGLKKEKEDKKKEDKKTDYDRQEERTPEEYGEGGEGRVPAWTGPNGDSAASRSWRR</sequence>
<feature type="region of interest" description="Disordered" evidence="8">
    <location>
        <begin position="1"/>
        <end position="28"/>
    </location>
</feature>
<dbReference type="InterPro" id="IPR046401">
    <property type="entry name" value="FITM1/2"/>
</dbReference>
<proteinExistence type="inferred from homology"/>
<feature type="transmembrane region" description="Helical" evidence="9">
    <location>
        <begin position="265"/>
        <end position="292"/>
    </location>
</feature>
<feature type="transmembrane region" description="Helical" evidence="9">
    <location>
        <begin position="109"/>
        <end position="128"/>
    </location>
</feature>
<keyword evidence="7 9" id="KW-0472">Membrane</keyword>
<comment type="caution">
    <text evidence="10">The sequence shown here is derived from an EMBL/GenBank/DDBJ whole genome shotgun (WGS) entry which is preliminary data.</text>
</comment>
<keyword evidence="4" id="KW-0256">Endoplasmic reticulum</keyword>
<dbReference type="HAMAP" id="MF_03230">
    <property type="entry name" value="FITM2"/>
    <property type="match status" value="1"/>
</dbReference>
<dbReference type="GO" id="GO:0019915">
    <property type="term" value="P:lipid storage"/>
    <property type="evidence" value="ECO:0007669"/>
    <property type="project" value="InterPro"/>
</dbReference>
<evidence type="ECO:0000313" key="10">
    <source>
        <dbReference type="EMBL" id="KAG0727303.1"/>
    </source>
</evidence>
<evidence type="ECO:0000256" key="4">
    <source>
        <dbReference type="ARBA" id="ARBA00022824"/>
    </source>
</evidence>
<dbReference type="GO" id="GO:0005789">
    <property type="term" value="C:endoplasmic reticulum membrane"/>
    <property type="evidence" value="ECO:0007669"/>
    <property type="project" value="UniProtKB-SubCell"/>
</dbReference>
<dbReference type="Pfam" id="PF10261">
    <property type="entry name" value="FIT"/>
    <property type="match status" value="2"/>
</dbReference>
<reference evidence="10" key="1">
    <citation type="submission" date="2020-07" db="EMBL/GenBank/DDBJ databases">
        <title>The High-quality genome of the commercially important snow crab, Chionoecetes opilio.</title>
        <authorList>
            <person name="Jeong J.-H."/>
            <person name="Ryu S."/>
        </authorList>
    </citation>
    <scope>NUCLEOTIDE SEQUENCE</scope>
    <source>
        <strain evidence="10">MADBK_172401_WGS</strain>
        <tissue evidence="10">Digestive gland</tissue>
    </source>
</reference>
<evidence type="ECO:0000256" key="1">
    <source>
        <dbReference type="ARBA" id="ARBA00004477"/>
    </source>
</evidence>
<name>A0A8J4YIK3_CHIOP</name>
<accession>A0A8J4YIK3</accession>
<evidence type="ECO:0000256" key="2">
    <source>
        <dbReference type="ARBA" id="ARBA00022692"/>
    </source>
</evidence>
<evidence type="ECO:0000313" key="11">
    <source>
        <dbReference type="Proteomes" id="UP000770661"/>
    </source>
</evidence>
<feature type="compositionally biased region" description="Basic and acidic residues" evidence="8">
    <location>
        <begin position="369"/>
        <end position="394"/>
    </location>
</feature>
<gene>
    <name evidence="10" type="ORF">GWK47_034943</name>
</gene>
<dbReference type="GO" id="GO:0008654">
    <property type="term" value="P:phospholipid biosynthetic process"/>
    <property type="evidence" value="ECO:0007669"/>
    <property type="project" value="TreeGrafter"/>
</dbReference>